<dbReference type="AlphaFoldDB" id="E0VZD2"/>
<dbReference type="EMBL" id="AAZO01006438">
    <property type="status" value="NOT_ANNOTATED_CDS"/>
    <property type="molecule type" value="Genomic_DNA"/>
</dbReference>
<dbReference type="SUPFAM" id="SSF53474">
    <property type="entry name" value="alpha/beta-Hydrolases"/>
    <property type="match status" value="1"/>
</dbReference>
<gene>
    <name evidence="11" type="primary">8235144</name>
    <name evidence="10" type="ORF">Phum_PHUM530330</name>
</gene>
<dbReference type="FunCoup" id="E0VZD2">
    <property type="interactions" value="203"/>
</dbReference>
<evidence type="ECO:0000313" key="11">
    <source>
        <dbReference type="EnsemblMetazoa" id="PHUM530330-PA"/>
    </source>
</evidence>
<dbReference type="eggNOG" id="KOG2565">
    <property type="taxonomic scope" value="Eukaryota"/>
</dbReference>
<feature type="active site" description="Proton acceptor" evidence="7">
    <location>
        <position position="432"/>
    </location>
</feature>
<dbReference type="Gene3D" id="3.40.50.1820">
    <property type="entry name" value="alpha/beta hydrolase"/>
    <property type="match status" value="1"/>
</dbReference>
<dbReference type="Pfam" id="PF06441">
    <property type="entry name" value="EHN"/>
    <property type="match status" value="1"/>
</dbReference>
<keyword evidence="6 8" id="KW-0472">Membrane</keyword>
<evidence type="ECO:0000259" key="9">
    <source>
        <dbReference type="Pfam" id="PF06441"/>
    </source>
</evidence>
<accession>E0VZD2</accession>
<proteinExistence type="inferred from homology"/>
<evidence type="ECO:0000256" key="3">
    <source>
        <dbReference type="ARBA" id="ARBA00010088"/>
    </source>
</evidence>
<reference evidence="10" key="2">
    <citation type="submission" date="2007-04" db="EMBL/GenBank/DDBJ databases">
        <title>The genome of the human body louse.</title>
        <authorList>
            <consortium name="The Human Body Louse Genome Consortium"/>
            <person name="Kirkness E."/>
            <person name="Walenz B."/>
            <person name="Hass B."/>
            <person name="Bruggner R."/>
            <person name="Strausberg R."/>
        </authorList>
    </citation>
    <scope>NUCLEOTIDE SEQUENCE</scope>
    <source>
        <strain evidence="10">USDA</strain>
    </source>
</reference>
<keyword evidence="8" id="KW-1133">Transmembrane helix</keyword>
<reference evidence="10" key="1">
    <citation type="submission" date="2007-04" db="EMBL/GenBank/DDBJ databases">
        <title>Annotation of Pediculus humanus corporis strain USDA.</title>
        <authorList>
            <person name="Kirkness E."/>
            <person name="Hannick L."/>
            <person name="Hass B."/>
            <person name="Bruggner R."/>
            <person name="Lawson D."/>
            <person name="Bidwell S."/>
            <person name="Joardar V."/>
            <person name="Caler E."/>
            <person name="Walenz B."/>
            <person name="Inman J."/>
            <person name="Schobel S."/>
            <person name="Galinsky K."/>
            <person name="Amedeo P."/>
            <person name="Strausberg R."/>
        </authorList>
    </citation>
    <scope>NUCLEOTIDE SEQUENCE</scope>
    <source>
        <strain evidence="10">USDA</strain>
    </source>
</reference>
<dbReference type="EMBL" id="DS235851">
    <property type="protein sequence ID" value="EEB18738.1"/>
    <property type="molecule type" value="Genomic_DNA"/>
</dbReference>
<keyword evidence="4 6" id="KW-0058">Aromatic hydrocarbons catabolism</keyword>
<dbReference type="OrthoDB" id="7130006at2759"/>
<keyword evidence="8" id="KW-0812">Transmembrane</keyword>
<comment type="catalytic activity">
    <reaction evidence="6">
        <text>cis-stilbene oxide + H2O = (1R,2R)-hydrobenzoin</text>
        <dbReference type="Rhea" id="RHEA:23900"/>
        <dbReference type="ChEBI" id="CHEBI:15377"/>
        <dbReference type="ChEBI" id="CHEBI:50004"/>
        <dbReference type="ChEBI" id="CHEBI:50014"/>
        <dbReference type="EC" id="3.3.2.9"/>
    </reaction>
</comment>
<dbReference type="RefSeq" id="XP_002431476.1">
    <property type="nucleotide sequence ID" value="XM_002431431.1"/>
</dbReference>
<dbReference type="EC" id="3.3.2.9" evidence="6"/>
<feature type="active site" description="Nucleophile" evidence="7">
    <location>
        <position position="231"/>
    </location>
</feature>
<comment type="similarity">
    <text evidence="3 6">Belongs to the peptidase S33 family.</text>
</comment>
<evidence type="ECO:0000256" key="5">
    <source>
        <dbReference type="ARBA" id="ARBA00022801"/>
    </source>
</evidence>
<dbReference type="InterPro" id="IPR029058">
    <property type="entry name" value="AB_hydrolase_fold"/>
</dbReference>
<evidence type="ECO:0000256" key="1">
    <source>
        <dbReference type="ARBA" id="ARBA00000221"/>
    </source>
</evidence>
<keyword evidence="6" id="KW-0256">Endoplasmic reticulum</keyword>
<evidence type="ECO:0000313" key="10">
    <source>
        <dbReference type="EMBL" id="EEB18738.1"/>
    </source>
</evidence>
<organism>
    <name type="scientific">Pediculus humanus subsp. corporis</name>
    <name type="common">Body louse</name>
    <dbReference type="NCBI Taxonomy" id="121224"/>
    <lineage>
        <taxon>Eukaryota</taxon>
        <taxon>Metazoa</taxon>
        <taxon>Ecdysozoa</taxon>
        <taxon>Arthropoda</taxon>
        <taxon>Hexapoda</taxon>
        <taxon>Insecta</taxon>
        <taxon>Pterygota</taxon>
        <taxon>Neoptera</taxon>
        <taxon>Paraneoptera</taxon>
        <taxon>Psocodea</taxon>
        <taxon>Troctomorpha</taxon>
        <taxon>Phthiraptera</taxon>
        <taxon>Anoplura</taxon>
        <taxon>Pediculidae</taxon>
        <taxon>Pediculus</taxon>
    </lineage>
</organism>
<evidence type="ECO:0000256" key="8">
    <source>
        <dbReference type="SAM" id="Phobius"/>
    </source>
</evidence>
<feature type="active site" description="Proton donor" evidence="7">
    <location>
        <position position="377"/>
    </location>
</feature>
<keyword evidence="5 6" id="KW-0378">Hydrolase</keyword>
<dbReference type="Proteomes" id="UP000009046">
    <property type="component" value="Unassembled WGS sequence"/>
</dbReference>
<comment type="function">
    <text evidence="6">Catalyzes juvenile hormone hydrolysis.</text>
</comment>
<reference evidence="11" key="3">
    <citation type="submission" date="2020-05" db="UniProtKB">
        <authorList>
            <consortium name="EnsemblMetazoa"/>
        </authorList>
    </citation>
    <scope>IDENTIFICATION</scope>
    <source>
        <strain evidence="11">USDA</strain>
    </source>
</reference>
<dbReference type="STRING" id="121224.E0VZD2"/>
<dbReference type="PRINTS" id="PR00412">
    <property type="entry name" value="EPOXHYDRLASE"/>
</dbReference>
<dbReference type="VEuPathDB" id="VectorBase:PHUM530330"/>
<dbReference type="GO" id="GO:0097176">
    <property type="term" value="P:epoxide metabolic process"/>
    <property type="evidence" value="ECO:0007669"/>
    <property type="project" value="TreeGrafter"/>
</dbReference>
<dbReference type="PIRSF" id="PIRSF001112">
    <property type="entry name" value="Epoxide_hydrolase"/>
    <property type="match status" value="1"/>
</dbReference>
<dbReference type="PANTHER" id="PTHR21661:SF35">
    <property type="entry name" value="EPOXIDE HYDROLASE"/>
    <property type="match status" value="1"/>
</dbReference>
<dbReference type="InterPro" id="IPR016292">
    <property type="entry name" value="Epoxide_hydrolase"/>
</dbReference>
<comment type="catalytic activity">
    <reaction evidence="1 6">
        <text>1-(4-methoxyphenyl)-N-methyl-N-[(3-methyloxetan-3-yl)methyl]methanamine + H2O = 2-{[(4-methoxybenzyl)(methyl)amino]methyl}-2-methylpropane-1,3-diol</text>
        <dbReference type="Rhea" id="RHEA:55764"/>
        <dbReference type="ChEBI" id="CHEBI:15377"/>
        <dbReference type="ChEBI" id="CHEBI:139161"/>
        <dbReference type="ChEBI" id="CHEBI:139164"/>
        <dbReference type="EC" id="3.3.2.9"/>
    </reaction>
</comment>
<dbReference type="InParanoid" id="E0VZD2"/>
<dbReference type="GO" id="GO:0005789">
    <property type="term" value="C:endoplasmic reticulum membrane"/>
    <property type="evidence" value="ECO:0007669"/>
    <property type="project" value="UniProtKB-SubCell"/>
</dbReference>
<dbReference type="OMA" id="YSAMMVT"/>
<dbReference type="PANTHER" id="PTHR21661">
    <property type="entry name" value="EPOXIDE HYDROLASE 1-RELATED"/>
    <property type="match status" value="1"/>
</dbReference>
<dbReference type="InterPro" id="IPR000639">
    <property type="entry name" value="Epox_hydrolase-like"/>
</dbReference>
<sequence length="464" mass="53114">MSRCKLFLAVFSVVLGYLLWLLLNNGYLNKPELPVPDESEWWGPESNRQPNHNVIPFKINVPDAELKYLNERLNQFLEKPHTPPLLNQGFQYGFNTNFLKQVITYWKNDYKWKNREVYLNKYPQFKTSISGLDLHFIRASPQNPNGKKVLPLLLLHGWPGSVREFYDVIPHLINPKNDVPFVFDVVVPSLPGYGFSSGAVKPGLGPEKIAVVMKLLMTRLKLNKFYVSGGDWGAIIGKNMGQLYPENVLGFHSTMCSVNTPLSNLKWFLGSLYPPLVVEDRYKDKLYPLSNVFKHLLKESGYFHLQATKPDTIGSALSDTPAGLAAYILEKFSTWTNKKWIDLPDGGLTKKYSLDSLLDNVMIYWITNSIMTSQRLYSEGLRSMTDGLNLLPITVPTACARFEHELLWQPTNFLEEQYLNLLQVNDIEDGGHFGAFEVPVKYKDDLISAIKKFESYHNIYYSKV</sequence>
<keyword evidence="12" id="KW-1185">Reference proteome</keyword>
<evidence type="ECO:0000256" key="6">
    <source>
        <dbReference type="PIRNR" id="PIRNR001112"/>
    </source>
</evidence>
<feature type="transmembrane region" description="Helical" evidence="8">
    <location>
        <begin position="6"/>
        <end position="23"/>
    </location>
</feature>
<dbReference type="CTD" id="8235144"/>
<evidence type="ECO:0000313" key="12">
    <source>
        <dbReference type="Proteomes" id="UP000009046"/>
    </source>
</evidence>
<protein>
    <recommendedName>
        <fullName evidence="6">Epoxide hydrolase</fullName>
        <ecNumber evidence="6">3.3.2.9</ecNumber>
    </recommendedName>
</protein>
<evidence type="ECO:0000256" key="7">
    <source>
        <dbReference type="PIRSR" id="PIRSR001112-1"/>
    </source>
</evidence>
<dbReference type="HOGENOM" id="CLU_019414_3_0_1"/>
<feature type="domain" description="Epoxide hydrolase N-terminal" evidence="9">
    <location>
        <begin position="56"/>
        <end position="165"/>
    </location>
</feature>
<dbReference type="GO" id="GO:0033961">
    <property type="term" value="F:cis-stilbene-oxide hydrolase activity"/>
    <property type="evidence" value="ECO:0007669"/>
    <property type="project" value="UniProtKB-UniRule"/>
</dbReference>
<dbReference type="GeneID" id="8235144"/>
<evidence type="ECO:0000256" key="4">
    <source>
        <dbReference type="ARBA" id="ARBA00022797"/>
    </source>
</evidence>
<dbReference type="InterPro" id="IPR010497">
    <property type="entry name" value="Epoxide_hydro_N"/>
</dbReference>
<name>E0VZD2_PEDHC</name>
<comment type="subcellular location">
    <subcellularLocation>
        <location evidence="6">Endoplasmic reticulum membrane</location>
    </subcellularLocation>
    <subcellularLocation>
        <location evidence="2">Microsome membrane</location>
        <topology evidence="2">Single-pass membrane protein</topology>
    </subcellularLocation>
</comment>
<dbReference type="KEGG" id="phu:Phum_PHUM530330"/>
<evidence type="ECO:0000256" key="2">
    <source>
        <dbReference type="ARBA" id="ARBA00004111"/>
    </source>
</evidence>
<dbReference type="EnsemblMetazoa" id="PHUM530330-RA">
    <property type="protein sequence ID" value="PHUM530330-PA"/>
    <property type="gene ID" value="PHUM530330"/>
</dbReference>